<evidence type="ECO:0000313" key="9">
    <source>
        <dbReference type="Proteomes" id="UP000275663"/>
    </source>
</evidence>
<feature type="binding site" evidence="7">
    <location>
        <position position="142"/>
    </location>
    <ligand>
        <name>a 1,2-diacyl-sn-glycero-3-phospho-(1'-sn-glycerol)</name>
        <dbReference type="ChEBI" id="CHEBI:64716"/>
    </ligand>
</feature>
<feature type="transmembrane region" description="Helical" evidence="7">
    <location>
        <begin position="203"/>
        <end position="220"/>
    </location>
</feature>
<evidence type="ECO:0000256" key="2">
    <source>
        <dbReference type="ARBA" id="ARBA00022475"/>
    </source>
</evidence>
<dbReference type="PANTHER" id="PTHR30589">
    <property type="entry name" value="PROLIPOPROTEIN DIACYLGLYCERYL TRANSFERASE"/>
    <property type="match status" value="1"/>
</dbReference>
<keyword evidence="8" id="KW-0449">Lipoprotein</keyword>
<evidence type="ECO:0000256" key="4">
    <source>
        <dbReference type="ARBA" id="ARBA00022692"/>
    </source>
</evidence>
<dbReference type="PANTHER" id="PTHR30589:SF0">
    <property type="entry name" value="PHOSPHATIDYLGLYCEROL--PROLIPOPROTEIN DIACYLGLYCERYL TRANSFERASE"/>
    <property type="match status" value="1"/>
</dbReference>
<comment type="pathway">
    <text evidence="7">Protein modification; lipoprotein biosynthesis (diacylglyceryl transfer).</text>
</comment>
<comment type="similarity">
    <text evidence="1 7">Belongs to the Lgt family.</text>
</comment>
<dbReference type="GO" id="GO:0042158">
    <property type="term" value="P:lipoprotein biosynthetic process"/>
    <property type="evidence" value="ECO:0007669"/>
    <property type="project" value="UniProtKB-UniRule"/>
</dbReference>
<proteinExistence type="inferred from homology"/>
<dbReference type="EC" id="2.5.1.145" evidence="7"/>
<evidence type="ECO:0000256" key="7">
    <source>
        <dbReference type="HAMAP-Rule" id="MF_01147"/>
    </source>
</evidence>
<name>A0A3Q9BSR1_9BURK</name>
<dbReference type="UniPathway" id="UPA00664"/>
<evidence type="ECO:0000256" key="3">
    <source>
        <dbReference type="ARBA" id="ARBA00022679"/>
    </source>
</evidence>
<keyword evidence="3 7" id="KW-0808">Transferase</keyword>
<protein>
    <recommendedName>
        <fullName evidence="7">Phosphatidylglycerol--prolipoprotein diacylglyceryl transferase</fullName>
        <ecNumber evidence="7">2.5.1.145</ecNumber>
    </recommendedName>
</protein>
<dbReference type="EMBL" id="CP034464">
    <property type="protein sequence ID" value="AZP13409.1"/>
    <property type="molecule type" value="Genomic_DNA"/>
</dbReference>
<keyword evidence="5 7" id="KW-1133">Transmembrane helix</keyword>
<keyword evidence="9" id="KW-1185">Reference proteome</keyword>
<dbReference type="NCBIfam" id="TIGR00544">
    <property type="entry name" value="lgt"/>
    <property type="match status" value="1"/>
</dbReference>
<evidence type="ECO:0000256" key="6">
    <source>
        <dbReference type="ARBA" id="ARBA00023136"/>
    </source>
</evidence>
<evidence type="ECO:0000313" key="8">
    <source>
        <dbReference type="EMBL" id="AZP13409.1"/>
    </source>
</evidence>
<dbReference type="Proteomes" id="UP000275663">
    <property type="component" value="Chromosome"/>
</dbReference>
<evidence type="ECO:0000256" key="1">
    <source>
        <dbReference type="ARBA" id="ARBA00007150"/>
    </source>
</evidence>
<dbReference type="RefSeq" id="WP_126128782.1">
    <property type="nucleotide sequence ID" value="NZ_CP034464.1"/>
</dbReference>
<dbReference type="OrthoDB" id="871140at2"/>
<comment type="function">
    <text evidence="7">Catalyzes the transfer of the diacylglyceryl group from phosphatidylglycerol to the sulfhydryl group of the N-terminal cysteine of a prolipoprotein, the first step in the formation of mature lipoproteins.</text>
</comment>
<evidence type="ECO:0000256" key="5">
    <source>
        <dbReference type="ARBA" id="ARBA00022989"/>
    </source>
</evidence>
<dbReference type="AlphaFoldDB" id="A0A3Q9BSR1"/>
<dbReference type="PROSITE" id="PS01311">
    <property type="entry name" value="LGT"/>
    <property type="match status" value="1"/>
</dbReference>
<feature type="transmembrane region" description="Helical" evidence="7">
    <location>
        <begin position="60"/>
        <end position="81"/>
    </location>
</feature>
<dbReference type="Pfam" id="PF01790">
    <property type="entry name" value="LGT"/>
    <property type="match status" value="1"/>
</dbReference>
<feature type="transmembrane region" description="Helical" evidence="7">
    <location>
        <begin position="93"/>
        <end position="114"/>
    </location>
</feature>
<feature type="transmembrane region" description="Helical" evidence="7">
    <location>
        <begin position="178"/>
        <end position="196"/>
    </location>
</feature>
<gene>
    <name evidence="7" type="primary">lgt</name>
    <name evidence="8" type="ORF">EJN92_16280</name>
</gene>
<comment type="subcellular location">
    <subcellularLocation>
        <location evidence="7">Cell membrane</location>
        <topology evidence="7">Multi-pass membrane protein</topology>
    </subcellularLocation>
</comment>
<sequence length="289" mass="32331">MLIHPNPDPVAIKIGFLSIHWYGLMYLLAFAQFVALGRIRIRQAHIAALGWTKEDIDDMLFYGVLGVILGGRLGEVVFYQLPHFMANPLEIFAVWKGGMSFHGGLIGVMIAMYLWARKAKRNLADVYDFIAPLVPLGYAAGRIGNFINHELPGRVASADLPWAMIWPGLDHPVHPSPIYQALVDGVLLFIILWLFSRKQRPRLAVGAMFVTLYGCARFFTEYFRTPDYEVSFFGLTISAGQMLSLPMIAVGAALLVWAYSKTPENKAVEIAFKNTATAKQKSKKQKARK</sequence>
<organism evidence="8 9">
    <name type="scientific">Undibacterium parvum</name>
    <dbReference type="NCBI Taxonomy" id="401471"/>
    <lineage>
        <taxon>Bacteria</taxon>
        <taxon>Pseudomonadati</taxon>
        <taxon>Pseudomonadota</taxon>
        <taxon>Betaproteobacteria</taxon>
        <taxon>Burkholderiales</taxon>
        <taxon>Oxalobacteraceae</taxon>
        <taxon>Undibacterium</taxon>
    </lineage>
</organism>
<feature type="transmembrane region" description="Helical" evidence="7">
    <location>
        <begin position="20"/>
        <end position="39"/>
    </location>
</feature>
<feature type="transmembrane region" description="Helical" evidence="7">
    <location>
        <begin position="232"/>
        <end position="257"/>
    </location>
</feature>
<dbReference type="GO" id="GO:0008961">
    <property type="term" value="F:phosphatidylglycerol-prolipoprotein diacylglyceryl transferase activity"/>
    <property type="evidence" value="ECO:0007669"/>
    <property type="project" value="UniProtKB-UniRule"/>
</dbReference>
<dbReference type="KEGG" id="upv:EJN92_16280"/>
<keyword evidence="4 7" id="KW-0812">Transmembrane</keyword>
<accession>A0A3Q9BSR1</accession>
<dbReference type="InterPro" id="IPR001640">
    <property type="entry name" value="Lgt"/>
</dbReference>
<keyword evidence="2 7" id="KW-1003">Cell membrane</keyword>
<feature type="transmembrane region" description="Helical" evidence="7">
    <location>
        <begin position="126"/>
        <end position="147"/>
    </location>
</feature>
<comment type="catalytic activity">
    <reaction evidence="7">
        <text>L-cysteinyl-[prolipoprotein] + a 1,2-diacyl-sn-glycero-3-phospho-(1'-sn-glycerol) = an S-1,2-diacyl-sn-glyceryl-L-cysteinyl-[prolipoprotein] + sn-glycerol 1-phosphate + H(+)</text>
        <dbReference type="Rhea" id="RHEA:56712"/>
        <dbReference type="Rhea" id="RHEA-COMP:14679"/>
        <dbReference type="Rhea" id="RHEA-COMP:14680"/>
        <dbReference type="ChEBI" id="CHEBI:15378"/>
        <dbReference type="ChEBI" id="CHEBI:29950"/>
        <dbReference type="ChEBI" id="CHEBI:57685"/>
        <dbReference type="ChEBI" id="CHEBI:64716"/>
        <dbReference type="ChEBI" id="CHEBI:140658"/>
        <dbReference type="EC" id="2.5.1.145"/>
    </reaction>
</comment>
<keyword evidence="6 7" id="KW-0472">Membrane</keyword>
<dbReference type="GO" id="GO:0005886">
    <property type="term" value="C:plasma membrane"/>
    <property type="evidence" value="ECO:0007669"/>
    <property type="project" value="UniProtKB-SubCell"/>
</dbReference>
<reference evidence="8 9" key="1">
    <citation type="journal article" date="2011" name="Int. J. Syst. Evol. Microbiol.">
        <title>Description of Undibacterium oligocarboniphilum sp. nov., isolated from purified water, and Undibacterium pigrum strain CCUG 49012 as the type strain of Undibacterium parvum sp. nov., and emended descriptions of the genus Undibacterium and the species Undibacterium pigrum.</title>
        <authorList>
            <person name="Eder W."/>
            <person name="Wanner G."/>
            <person name="Ludwig W."/>
            <person name="Busse H.J."/>
            <person name="Ziemke-Kageler F."/>
            <person name="Lang E."/>
        </authorList>
    </citation>
    <scope>NUCLEOTIDE SEQUENCE [LARGE SCALE GENOMIC DNA]</scope>
    <source>
        <strain evidence="8 9">DSM 23061</strain>
    </source>
</reference>
<dbReference type="HAMAP" id="MF_01147">
    <property type="entry name" value="Lgt"/>
    <property type="match status" value="1"/>
</dbReference>